<dbReference type="SUPFAM" id="SSF51197">
    <property type="entry name" value="Clavaminate synthase-like"/>
    <property type="match status" value="1"/>
</dbReference>
<feature type="region of interest" description="Disordered" evidence="1">
    <location>
        <begin position="250"/>
        <end position="284"/>
    </location>
</feature>
<evidence type="ECO:0000313" key="3">
    <source>
        <dbReference type="Proteomes" id="UP000626109"/>
    </source>
</evidence>
<comment type="caution">
    <text evidence="2">The sequence shown here is derived from an EMBL/GenBank/DDBJ whole genome shotgun (WGS) entry which is preliminary data.</text>
</comment>
<feature type="region of interest" description="Disordered" evidence="1">
    <location>
        <begin position="410"/>
        <end position="451"/>
    </location>
</feature>
<dbReference type="EMBL" id="CAJNNW010027080">
    <property type="protein sequence ID" value="CAE8689524.1"/>
    <property type="molecule type" value="Genomic_DNA"/>
</dbReference>
<evidence type="ECO:0000256" key="1">
    <source>
        <dbReference type="SAM" id="MobiDB-lite"/>
    </source>
</evidence>
<organism evidence="2 3">
    <name type="scientific">Polarella glacialis</name>
    <name type="common">Dinoflagellate</name>
    <dbReference type="NCBI Taxonomy" id="89957"/>
    <lineage>
        <taxon>Eukaryota</taxon>
        <taxon>Sar</taxon>
        <taxon>Alveolata</taxon>
        <taxon>Dinophyceae</taxon>
        <taxon>Suessiales</taxon>
        <taxon>Suessiaceae</taxon>
        <taxon>Polarella</taxon>
    </lineage>
</organism>
<evidence type="ECO:0000313" key="2">
    <source>
        <dbReference type="EMBL" id="CAE8689524.1"/>
    </source>
</evidence>
<proteinExistence type="predicted"/>
<protein>
    <submittedName>
        <fullName evidence="2">Uncharacterized protein</fullName>
    </submittedName>
</protein>
<accession>A0A813K205</accession>
<dbReference type="Proteomes" id="UP000626109">
    <property type="component" value="Unassembled WGS sequence"/>
</dbReference>
<reference evidence="2" key="1">
    <citation type="submission" date="2021-02" db="EMBL/GenBank/DDBJ databases">
        <authorList>
            <person name="Dougan E. K."/>
            <person name="Rhodes N."/>
            <person name="Thang M."/>
            <person name="Chan C."/>
        </authorList>
    </citation>
    <scope>NUCLEOTIDE SEQUENCE</scope>
</reference>
<feature type="compositionally biased region" description="Basic and acidic residues" evidence="1">
    <location>
        <begin position="272"/>
        <end position="284"/>
    </location>
</feature>
<name>A0A813K205_POLGL</name>
<gene>
    <name evidence="2" type="ORF">PGLA2088_LOCUS26489</name>
</gene>
<feature type="compositionally biased region" description="Low complexity" evidence="1">
    <location>
        <begin position="435"/>
        <end position="451"/>
    </location>
</feature>
<sequence length="451" mass="50328">MTLWFPPFCEEFVPYPVDRYAFLPYVRNFILGSHADEFRDVPLEELHQLPEGLLDSSKKARGSTGLFNVEGFEETYQRWVHDIVRPNLGEEFVLFERSPNIRVHLAGGRSLTPPHVDGDHKHSSKEINFWLPMTKAYDSATLWAESSPGQGDFHAFESDYGTAVRFYGNQCLHLSVDNDEATTRVSFDCRMVRLRDFVRSGIPEKDRGDRNGARWVVFGYYGVMGPDGEVSQDMWDSLLSMQAPAIPSALPASAGEEEHALQRKPAKLGSPGERRPRSPSADHRLQCEERFGSAKAARRRCARCGWLANRANLLEVLTFMDVDGGLQPWVEENPDPGAPWGLGCTLCHQHKSRTGGGAQKSVYADFTFGVGLPGLLVEALLRHGCNTSRRIFGEGNILGRGHKIALASALEEQQRGGPNADGTPCLDPSESASPQQQQQQQEHQQQEQQQQ</sequence>
<dbReference type="AlphaFoldDB" id="A0A813K205"/>